<proteinExistence type="predicted"/>
<evidence type="ECO:0000313" key="2">
    <source>
        <dbReference type="Proteomes" id="UP000789920"/>
    </source>
</evidence>
<name>A0ACA9KTN3_9GLOM</name>
<sequence>MITELYEVEVKRSKNLKIEEFVSKLRKASRTDSYFYVEEQPTPVGEMQVETGWDTPLRGDWDE</sequence>
<reference evidence="1" key="1">
    <citation type="submission" date="2021-06" db="EMBL/GenBank/DDBJ databases">
        <authorList>
            <person name="Kallberg Y."/>
            <person name="Tangrot J."/>
            <person name="Rosling A."/>
        </authorList>
    </citation>
    <scope>NUCLEOTIDE SEQUENCE</scope>
    <source>
        <strain evidence="1">MA461A</strain>
    </source>
</reference>
<gene>
    <name evidence="1" type="ORF">RPERSI_LOCUS1464</name>
</gene>
<accession>A0ACA9KTN3</accession>
<organism evidence="1 2">
    <name type="scientific">Racocetra persica</name>
    <dbReference type="NCBI Taxonomy" id="160502"/>
    <lineage>
        <taxon>Eukaryota</taxon>
        <taxon>Fungi</taxon>
        <taxon>Fungi incertae sedis</taxon>
        <taxon>Mucoromycota</taxon>
        <taxon>Glomeromycotina</taxon>
        <taxon>Glomeromycetes</taxon>
        <taxon>Diversisporales</taxon>
        <taxon>Gigasporaceae</taxon>
        <taxon>Racocetra</taxon>
    </lineage>
</organism>
<keyword evidence="2" id="KW-1185">Reference proteome</keyword>
<protein>
    <submittedName>
        <fullName evidence="1">32823_t:CDS:1</fullName>
    </submittedName>
</protein>
<dbReference type="Proteomes" id="UP000789920">
    <property type="component" value="Unassembled WGS sequence"/>
</dbReference>
<comment type="caution">
    <text evidence="1">The sequence shown here is derived from an EMBL/GenBank/DDBJ whole genome shotgun (WGS) entry which is preliminary data.</text>
</comment>
<dbReference type="EMBL" id="CAJVQC010001348">
    <property type="protein sequence ID" value="CAG8492732.1"/>
    <property type="molecule type" value="Genomic_DNA"/>
</dbReference>
<evidence type="ECO:0000313" key="1">
    <source>
        <dbReference type="EMBL" id="CAG8492732.1"/>
    </source>
</evidence>